<accession>A0AAW7Q1F1</accession>
<dbReference type="AlphaFoldDB" id="A0AAW7Q1F1"/>
<keyword evidence="2 3" id="KW-0040">ANK repeat</keyword>
<dbReference type="Gene3D" id="1.25.40.20">
    <property type="entry name" value="Ankyrin repeat-containing domain"/>
    <property type="match status" value="5"/>
</dbReference>
<keyword evidence="1" id="KW-0677">Repeat</keyword>
<gene>
    <name evidence="4" type="ORF">PJV88_01445</name>
</gene>
<dbReference type="InterPro" id="IPR002110">
    <property type="entry name" value="Ankyrin_rpt"/>
</dbReference>
<feature type="repeat" description="ANK" evidence="3">
    <location>
        <begin position="813"/>
        <end position="845"/>
    </location>
</feature>
<feature type="repeat" description="ANK" evidence="3">
    <location>
        <begin position="384"/>
        <end position="416"/>
    </location>
</feature>
<proteinExistence type="predicted"/>
<protein>
    <submittedName>
        <fullName evidence="4">Ankyrin repeat domain-containing protein</fullName>
    </submittedName>
</protein>
<dbReference type="PROSITE" id="PS50297">
    <property type="entry name" value="ANK_REP_REGION"/>
    <property type="match status" value="3"/>
</dbReference>
<evidence type="ECO:0000313" key="5">
    <source>
        <dbReference type="Proteomes" id="UP001170713"/>
    </source>
</evidence>
<dbReference type="PROSITE" id="PS50088">
    <property type="entry name" value="ANK_REPEAT"/>
    <property type="match status" value="4"/>
</dbReference>
<dbReference type="Proteomes" id="UP001170713">
    <property type="component" value="Unassembled WGS sequence"/>
</dbReference>
<dbReference type="SMART" id="SM00248">
    <property type="entry name" value="ANK"/>
    <property type="match status" value="15"/>
</dbReference>
<organism evidence="4 5">
    <name type="scientific">Aliarcobacter butzleri</name>
    <dbReference type="NCBI Taxonomy" id="28197"/>
    <lineage>
        <taxon>Bacteria</taxon>
        <taxon>Pseudomonadati</taxon>
        <taxon>Campylobacterota</taxon>
        <taxon>Epsilonproteobacteria</taxon>
        <taxon>Campylobacterales</taxon>
        <taxon>Arcobacteraceae</taxon>
        <taxon>Aliarcobacter</taxon>
    </lineage>
</organism>
<dbReference type="PANTHER" id="PTHR24198:SF165">
    <property type="entry name" value="ANKYRIN REPEAT-CONTAINING PROTEIN-RELATED"/>
    <property type="match status" value="1"/>
</dbReference>
<dbReference type="RefSeq" id="WP_301342390.1">
    <property type="nucleotide sequence ID" value="NZ_JAQJJC010000001.1"/>
</dbReference>
<evidence type="ECO:0000256" key="1">
    <source>
        <dbReference type="ARBA" id="ARBA00022737"/>
    </source>
</evidence>
<feature type="repeat" description="ANK" evidence="3">
    <location>
        <begin position="62"/>
        <end position="94"/>
    </location>
</feature>
<feature type="repeat" description="ANK" evidence="3">
    <location>
        <begin position="161"/>
        <end position="194"/>
    </location>
</feature>
<evidence type="ECO:0000256" key="2">
    <source>
        <dbReference type="ARBA" id="ARBA00023043"/>
    </source>
</evidence>
<reference evidence="4" key="2">
    <citation type="submission" date="2023-01" db="EMBL/GenBank/DDBJ databases">
        <authorList>
            <person name="Uljanovas D."/>
        </authorList>
    </citation>
    <scope>NUCLEOTIDE SEQUENCE</scope>
    <source>
        <strain evidence="4">W48</strain>
    </source>
</reference>
<dbReference type="PANTHER" id="PTHR24198">
    <property type="entry name" value="ANKYRIN REPEAT AND PROTEIN KINASE DOMAIN-CONTAINING PROTEIN"/>
    <property type="match status" value="1"/>
</dbReference>
<dbReference type="InterPro" id="IPR036770">
    <property type="entry name" value="Ankyrin_rpt-contain_sf"/>
</dbReference>
<evidence type="ECO:0000313" key="4">
    <source>
        <dbReference type="EMBL" id="MDN5113297.1"/>
    </source>
</evidence>
<comment type="caution">
    <text evidence="4">The sequence shown here is derived from an EMBL/GenBank/DDBJ whole genome shotgun (WGS) entry which is preliminary data.</text>
</comment>
<dbReference type="SUPFAM" id="SSF48403">
    <property type="entry name" value="Ankyrin repeat"/>
    <property type="match status" value="2"/>
</dbReference>
<evidence type="ECO:0000256" key="3">
    <source>
        <dbReference type="PROSITE-ProRule" id="PRU00023"/>
    </source>
</evidence>
<sequence length="1067" mass="123725">MSFLDKLFGDNTKKESVDSFFEESNFFDKHIEKSIKDIIKYEDFDFIKTKINQSNFRKEDETGKLPLYYATIYRKIDLIKYLFELGSDFEDAKEFKNLTAIHTIIKSKSCEVLKTFVEAGYKIVSGQIPVIALATLEAPYDFIEYLVSLDLSMDSYKSGEDKFTPLEYALINKREYSILEILLQAGCPLNEENNTPFLIRLINTTLDPVTKAKTLQLLKRLNKLDLTLQDEEGNSLIKQAIIVGDTRSLKELIILGADFSGFYHEIKRILTIKDLEDIAKVIDDSNGDITEFLSLLPKSSIHRHIQKQDNLSNSMIVFQIISNVRLKESEKVELLKEAVAKNADIEITNGEKNVLYIACKSLNLDISIEVVEFLLKNGASIEYEGYSSLFHAISNYNIPLIKLLLEFNADVNFVDKNDEGVINYFFKENTNLNNFLKKREVFQLLEKHFLNINTKVKYQKKEYEIKEENISFFSIFIIEREFRLIEYILDNMEVKDEESIFYGLKYLKKDELLKRIIALNPYYEKENYFDSFGKRTNANIITLSIDIFYEDTFLSYLLDTYPDIKVYDEKEPILLKLIEGKREYSLKVIEILIKRDININRYYKFKTDENYFDEGTILHKFAYEARDKSPNNRYFKIIRLLLENGADVNLDYKFGHNDKTSTAANSIFVQARNEEYLNKELYDLFYEFGASLIKPIKEAYNESPIHTLVSLLNKDDVIIDYLEYCWNQEPFDVLRKNEMNSDILTNAAMSCHNKVIKWLVDKGADIQVIGGFDNSPLLHKAIINYSFISPVKRAESVKVLLDLGANIEQFNSEQLTPLMSAAKVGAYQALKVLIEKGADVNHSNENNENALHLAVLGKNSYDLDFRFETIKSRIIIDLVKAGIDINKVSDDGATALIYSIDFGYREIFDTLLNLNANVNIPCSNGYLPLYYAIIFRDKYFFNSLYKTKKLEVNKVNEYKHTVLHQLVLLNCNNTHFEDMLKSMISIGADINYHQEIEPPLLMYIKTMEFISERQVGFVSTKKKAKEIEHKKVEIFIKNGADIMLCLDIAKKQNEAKDIIEYLETFNN</sequence>
<dbReference type="EMBL" id="JAQJJC010000001">
    <property type="protein sequence ID" value="MDN5113297.1"/>
    <property type="molecule type" value="Genomic_DNA"/>
</dbReference>
<reference evidence="4" key="1">
    <citation type="journal article" date="2023" name="Microorganisms">
        <title>Genomic Characterization of Arcobacter butzleri Strains Isolated from Various Sources in Lithuania.</title>
        <authorList>
            <person name="Uljanovas D."/>
            <person name="Golz G."/>
            <person name="Fleischmann S."/>
            <person name="Kudirkiene E."/>
            <person name="Kasetiene N."/>
            <person name="Grineviciene A."/>
            <person name="Tamuleviciene E."/>
            <person name="Aksomaitiene J."/>
            <person name="Alter T."/>
            <person name="Malakauskas M."/>
        </authorList>
    </citation>
    <scope>NUCLEOTIDE SEQUENCE</scope>
    <source>
        <strain evidence="4">W48</strain>
    </source>
</reference>
<dbReference type="Pfam" id="PF12796">
    <property type="entry name" value="Ank_2"/>
    <property type="match status" value="3"/>
</dbReference>
<name>A0AAW7Q1F1_9BACT</name>